<dbReference type="OrthoDB" id="43654at2759"/>
<keyword evidence="2" id="KW-0812">Transmembrane</keyword>
<feature type="region of interest" description="Disordered" evidence="1">
    <location>
        <begin position="210"/>
        <end position="238"/>
    </location>
</feature>
<dbReference type="SMART" id="SM00198">
    <property type="entry name" value="SCP"/>
    <property type="match status" value="1"/>
</dbReference>
<dbReference type="InterPro" id="IPR014044">
    <property type="entry name" value="CAP_dom"/>
</dbReference>
<feature type="compositionally biased region" description="Acidic residues" evidence="1">
    <location>
        <begin position="211"/>
        <end position="238"/>
    </location>
</feature>
<evidence type="ECO:0000313" key="4">
    <source>
        <dbReference type="EMBL" id="OBS81899.1"/>
    </source>
</evidence>
<dbReference type="Proteomes" id="UP000092124">
    <property type="component" value="Unassembled WGS sequence"/>
</dbReference>
<dbReference type="STRING" id="56216.A0A1A6HUJ7"/>
<keyword evidence="2" id="KW-0472">Membrane</keyword>
<organism evidence="4 5">
    <name type="scientific">Neotoma lepida</name>
    <name type="common">Desert woodrat</name>
    <dbReference type="NCBI Taxonomy" id="56216"/>
    <lineage>
        <taxon>Eukaryota</taxon>
        <taxon>Metazoa</taxon>
        <taxon>Chordata</taxon>
        <taxon>Craniata</taxon>
        <taxon>Vertebrata</taxon>
        <taxon>Euteleostomi</taxon>
        <taxon>Mammalia</taxon>
        <taxon>Eutheria</taxon>
        <taxon>Euarchontoglires</taxon>
        <taxon>Glires</taxon>
        <taxon>Rodentia</taxon>
        <taxon>Myomorpha</taxon>
        <taxon>Muroidea</taxon>
        <taxon>Cricetidae</taxon>
        <taxon>Neotominae</taxon>
        <taxon>Neotoma</taxon>
    </lineage>
</organism>
<feature type="transmembrane region" description="Helical" evidence="2">
    <location>
        <begin position="169"/>
        <end position="189"/>
    </location>
</feature>
<evidence type="ECO:0000313" key="5">
    <source>
        <dbReference type="Proteomes" id="UP000092124"/>
    </source>
</evidence>
<dbReference type="SUPFAM" id="SSF55797">
    <property type="entry name" value="PR-1-like"/>
    <property type="match status" value="1"/>
</dbReference>
<dbReference type="AlphaFoldDB" id="A0A1A6HUJ7"/>
<keyword evidence="2" id="KW-1133">Transmembrane helix</keyword>
<comment type="caution">
    <text evidence="4">The sequence shown here is derived from an EMBL/GenBank/DDBJ whole genome shotgun (WGS) entry which is preliminary data.</text>
</comment>
<dbReference type="InterPro" id="IPR035940">
    <property type="entry name" value="CAP_sf"/>
</dbReference>
<sequence length="238" mass="27275">TWDVALSRTARAWGKKCVYQRNTHLDKAFEAHPVFSSIGENMWIGPEKEFTASNAIKSWHEERKSYNFQNDTCVEDDECSHYIQLVWDNAYKVGCAVTPCSRVGGVLHAALFICNYAPGGALTRRPYQAGAHCSRCGSHDKCTDLLCNYQFWYPPWEVPRPLVCDPVCIFIFLLRLACFVLCIIVVLIVQARFPDILKEKEMLSESKIFSTEEELKVEDEERETEETNEEEEGGEDED</sequence>
<name>A0A1A6HUJ7_NEOLE</name>
<feature type="domain" description="SCP" evidence="3">
    <location>
        <begin position="1"/>
        <end position="124"/>
    </location>
</feature>
<gene>
    <name evidence="4" type="ORF">A6R68_24112</name>
</gene>
<dbReference type="PRINTS" id="PR00837">
    <property type="entry name" value="V5TPXLIKE"/>
</dbReference>
<reference evidence="4 5" key="1">
    <citation type="submission" date="2016-06" db="EMBL/GenBank/DDBJ databases">
        <title>The Draft Genome Sequence and Annotation of the Desert Woodrat Neotoma lepida.</title>
        <authorList>
            <person name="Campbell M."/>
            <person name="Oakeson K.F."/>
            <person name="Yandell M."/>
            <person name="Halpert J.R."/>
            <person name="Dearing D."/>
        </authorList>
    </citation>
    <scope>NUCLEOTIDE SEQUENCE [LARGE SCALE GENOMIC DNA]</scope>
    <source>
        <strain evidence="4">417</strain>
        <tissue evidence="4">Liver</tissue>
    </source>
</reference>
<dbReference type="PANTHER" id="PTHR10334">
    <property type="entry name" value="CYSTEINE-RICH SECRETORY PROTEIN-RELATED"/>
    <property type="match status" value="1"/>
</dbReference>
<protein>
    <recommendedName>
        <fullName evidence="3">SCP domain-containing protein</fullName>
    </recommendedName>
</protein>
<dbReference type="Gene3D" id="3.40.33.10">
    <property type="entry name" value="CAP"/>
    <property type="match status" value="1"/>
</dbReference>
<dbReference type="EMBL" id="LZPO01008717">
    <property type="protein sequence ID" value="OBS81899.1"/>
    <property type="molecule type" value="Genomic_DNA"/>
</dbReference>
<dbReference type="Pfam" id="PF00188">
    <property type="entry name" value="CAP"/>
    <property type="match status" value="1"/>
</dbReference>
<feature type="non-terminal residue" evidence="4">
    <location>
        <position position="1"/>
    </location>
</feature>
<dbReference type="InterPro" id="IPR001283">
    <property type="entry name" value="CRISP-related"/>
</dbReference>
<accession>A0A1A6HUJ7</accession>
<evidence type="ECO:0000256" key="2">
    <source>
        <dbReference type="SAM" id="Phobius"/>
    </source>
</evidence>
<evidence type="ECO:0000256" key="1">
    <source>
        <dbReference type="SAM" id="MobiDB-lite"/>
    </source>
</evidence>
<keyword evidence="5" id="KW-1185">Reference proteome</keyword>
<evidence type="ECO:0000259" key="3">
    <source>
        <dbReference type="SMART" id="SM00198"/>
    </source>
</evidence>
<proteinExistence type="predicted"/>